<evidence type="ECO:0000256" key="7">
    <source>
        <dbReference type="ARBA" id="ARBA00023242"/>
    </source>
</evidence>
<dbReference type="InterPro" id="IPR012340">
    <property type="entry name" value="NA-bd_OB-fold"/>
</dbReference>
<evidence type="ECO:0000256" key="6">
    <source>
        <dbReference type="ARBA" id="ARBA00023125"/>
    </source>
</evidence>
<comment type="subcellular location">
    <subcellularLocation>
        <location evidence="2">Chromosome</location>
        <location evidence="2">Telomere</location>
    </subcellularLocation>
    <subcellularLocation>
        <location evidence="1">Nucleus</location>
    </subcellularLocation>
</comment>
<dbReference type="PANTHER" id="PTHR13989:SF33">
    <property type="entry name" value="CST COMPLEX SUBUNIT STN1"/>
    <property type="match status" value="1"/>
</dbReference>
<evidence type="ECO:0000313" key="9">
    <source>
        <dbReference type="EMBL" id="KAK2185907.1"/>
    </source>
</evidence>
<keyword evidence="10" id="KW-1185">Reference proteome</keyword>
<organism evidence="9 10">
    <name type="scientific">Ridgeia piscesae</name>
    <name type="common">Tubeworm</name>
    <dbReference type="NCBI Taxonomy" id="27915"/>
    <lineage>
        <taxon>Eukaryota</taxon>
        <taxon>Metazoa</taxon>
        <taxon>Spiralia</taxon>
        <taxon>Lophotrochozoa</taxon>
        <taxon>Annelida</taxon>
        <taxon>Polychaeta</taxon>
        <taxon>Sedentaria</taxon>
        <taxon>Canalipalpata</taxon>
        <taxon>Sabellida</taxon>
        <taxon>Siboglinidae</taxon>
        <taxon>Ridgeia</taxon>
    </lineage>
</organism>
<dbReference type="PANTHER" id="PTHR13989">
    <property type="entry name" value="REPLICATION PROTEIN A-RELATED"/>
    <property type="match status" value="1"/>
</dbReference>
<gene>
    <name evidence="9" type="ORF">NP493_217g01023</name>
</gene>
<dbReference type="SUPFAM" id="SSF50249">
    <property type="entry name" value="Nucleic acid-binding proteins"/>
    <property type="match status" value="1"/>
</dbReference>
<dbReference type="Proteomes" id="UP001209878">
    <property type="component" value="Unassembled WGS sequence"/>
</dbReference>
<dbReference type="AlphaFoldDB" id="A0AAD9P0K2"/>
<evidence type="ECO:0000256" key="1">
    <source>
        <dbReference type="ARBA" id="ARBA00004123"/>
    </source>
</evidence>
<proteinExistence type="predicted"/>
<keyword evidence="4" id="KW-0158">Chromosome</keyword>
<sequence length="172" mass="19384">MAANSTRSEFVIYEEKYWGLDPLFGSHCKFYITDVLSLHEAPGQPGVFLYGNHPVFNVDLMGVIVKVVRRQTINIYSVDDGTGVINCKYWLPTETDASQEKHKLQYLQGVMNGTLEETMQQLAEEMELLSDGLDLGDLVQIRGKLKCYEGVNHVAAKYISEGHFGLITKVHQ</sequence>
<evidence type="ECO:0000313" key="10">
    <source>
        <dbReference type="Proteomes" id="UP001209878"/>
    </source>
</evidence>
<protein>
    <recommendedName>
        <fullName evidence="3">CST complex subunit STN1</fullName>
    </recommendedName>
    <alternativeName>
        <fullName evidence="8">Suppressor of cdc thirteen homolog</fullName>
    </alternativeName>
</protein>
<dbReference type="GO" id="GO:0005634">
    <property type="term" value="C:nucleus"/>
    <property type="evidence" value="ECO:0007669"/>
    <property type="project" value="UniProtKB-SubCell"/>
</dbReference>
<keyword evidence="7" id="KW-0539">Nucleus</keyword>
<dbReference type="EMBL" id="JAODUO010000218">
    <property type="protein sequence ID" value="KAK2185907.1"/>
    <property type="molecule type" value="Genomic_DNA"/>
</dbReference>
<evidence type="ECO:0000256" key="4">
    <source>
        <dbReference type="ARBA" id="ARBA00022454"/>
    </source>
</evidence>
<dbReference type="GO" id="GO:0000781">
    <property type="term" value="C:chromosome, telomeric region"/>
    <property type="evidence" value="ECO:0007669"/>
    <property type="project" value="UniProtKB-SubCell"/>
</dbReference>
<evidence type="ECO:0000256" key="2">
    <source>
        <dbReference type="ARBA" id="ARBA00004574"/>
    </source>
</evidence>
<keyword evidence="5" id="KW-0779">Telomere</keyword>
<evidence type="ECO:0000256" key="8">
    <source>
        <dbReference type="ARBA" id="ARBA00030039"/>
    </source>
</evidence>
<evidence type="ECO:0000256" key="3">
    <source>
        <dbReference type="ARBA" id="ARBA00017411"/>
    </source>
</evidence>
<keyword evidence="6" id="KW-0238">DNA-binding</keyword>
<evidence type="ECO:0000256" key="5">
    <source>
        <dbReference type="ARBA" id="ARBA00022895"/>
    </source>
</evidence>
<dbReference type="Gene3D" id="2.40.50.140">
    <property type="entry name" value="Nucleic acid-binding proteins"/>
    <property type="match status" value="1"/>
</dbReference>
<accession>A0AAD9P0K2</accession>
<dbReference type="InterPro" id="IPR040260">
    <property type="entry name" value="RFA2-like"/>
</dbReference>
<name>A0AAD9P0K2_RIDPI</name>
<comment type="caution">
    <text evidence="9">The sequence shown here is derived from an EMBL/GenBank/DDBJ whole genome shotgun (WGS) entry which is preliminary data.</text>
</comment>
<dbReference type="GO" id="GO:0003677">
    <property type="term" value="F:DNA binding"/>
    <property type="evidence" value="ECO:0007669"/>
    <property type="project" value="UniProtKB-KW"/>
</dbReference>
<reference evidence="9" key="1">
    <citation type="journal article" date="2023" name="Mol. Biol. Evol.">
        <title>Third-Generation Sequencing Reveals the Adaptive Role of the Epigenome in Three Deep-Sea Polychaetes.</title>
        <authorList>
            <person name="Perez M."/>
            <person name="Aroh O."/>
            <person name="Sun Y."/>
            <person name="Lan Y."/>
            <person name="Juniper S.K."/>
            <person name="Young C.R."/>
            <person name="Angers B."/>
            <person name="Qian P.Y."/>
        </authorList>
    </citation>
    <scope>NUCLEOTIDE SEQUENCE</scope>
    <source>
        <strain evidence="9">R07B-5</strain>
    </source>
</reference>